<dbReference type="Gene3D" id="3.40.190.290">
    <property type="match status" value="1"/>
</dbReference>
<evidence type="ECO:0000256" key="2">
    <source>
        <dbReference type="ARBA" id="ARBA00023015"/>
    </source>
</evidence>
<evidence type="ECO:0000313" key="6">
    <source>
        <dbReference type="EMBL" id="UYG51201.1"/>
    </source>
</evidence>
<dbReference type="SUPFAM" id="SSF46785">
    <property type="entry name" value="Winged helix' DNA-binding domain"/>
    <property type="match status" value="1"/>
</dbReference>
<organism evidence="6 7">
    <name type="scientific">Comamonas endophytica</name>
    <dbReference type="NCBI Taxonomy" id="2949090"/>
    <lineage>
        <taxon>Bacteria</taxon>
        <taxon>Pseudomonadati</taxon>
        <taxon>Pseudomonadota</taxon>
        <taxon>Betaproteobacteria</taxon>
        <taxon>Burkholderiales</taxon>
        <taxon>Comamonadaceae</taxon>
        <taxon>Comamonas</taxon>
    </lineage>
</organism>
<dbReference type="EMBL" id="CP106881">
    <property type="protein sequence ID" value="UYG51201.1"/>
    <property type="molecule type" value="Genomic_DNA"/>
</dbReference>
<comment type="similarity">
    <text evidence="1">Belongs to the LysR transcriptional regulatory family.</text>
</comment>
<proteinExistence type="inferred from homology"/>
<keyword evidence="7" id="KW-1185">Reference proteome</keyword>
<keyword evidence="3" id="KW-0238">DNA-binding</keyword>
<dbReference type="InterPro" id="IPR000847">
    <property type="entry name" value="LysR_HTH_N"/>
</dbReference>
<sequence length="294" mass="32225">MDLTRLTYFVAVAEAGSFSRAAAALHLSQPALSRQVLLLEEELGQRLLERTGRGVVLTESGRALLQHAHGILALAAQAESDMQERLRSPRGRVTIGLPPWVARAIAADLVQGFLQEYPDVTICIEENLSVSLREWLMAGRLDLALLFDPPHSPQIMMETLLREPLVLVSSEALPSKIRLSALSQRSLTMARGPNALRRLLESYTEPRGLPLRLVAEVDSVHTVLSLVARGMGDSVLPWSAAKAWASPLALHVAQVVSPVVRNRLVLAVPRARPANRVTRFAEHLLKRVVAEQLG</sequence>
<feature type="domain" description="HTH lysR-type" evidence="5">
    <location>
        <begin position="1"/>
        <end position="58"/>
    </location>
</feature>
<dbReference type="InterPro" id="IPR036390">
    <property type="entry name" value="WH_DNA-bd_sf"/>
</dbReference>
<dbReference type="SUPFAM" id="SSF53850">
    <property type="entry name" value="Periplasmic binding protein-like II"/>
    <property type="match status" value="1"/>
</dbReference>
<dbReference type="InterPro" id="IPR050950">
    <property type="entry name" value="HTH-type_LysR_regulators"/>
</dbReference>
<dbReference type="PRINTS" id="PR00039">
    <property type="entry name" value="HTHLYSR"/>
</dbReference>
<keyword evidence="2" id="KW-0805">Transcription regulation</keyword>
<evidence type="ECO:0000256" key="4">
    <source>
        <dbReference type="ARBA" id="ARBA00023163"/>
    </source>
</evidence>
<dbReference type="Gene3D" id="1.10.10.10">
    <property type="entry name" value="Winged helix-like DNA-binding domain superfamily/Winged helix DNA-binding domain"/>
    <property type="match status" value="1"/>
</dbReference>
<dbReference type="PANTHER" id="PTHR30419">
    <property type="entry name" value="HTH-TYPE TRANSCRIPTIONAL REGULATOR YBHD"/>
    <property type="match status" value="1"/>
</dbReference>
<evidence type="ECO:0000256" key="3">
    <source>
        <dbReference type="ARBA" id="ARBA00023125"/>
    </source>
</evidence>
<evidence type="ECO:0000313" key="7">
    <source>
        <dbReference type="Proteomes" id="UP001162800"/>
    </source>
</evidence>
<gene>
    <name evidence="6" type="ORF">M9799_14160</name>
</gene>
<protein>
    <submittedName>
        <fullName evidence="6">LysR substrate-binding domain-containing protein</fullName>
    </submittedName>
</protein>
<dbReference type="PROSITE" id="PS50931">
    <property type="entry name" value="HTH_LYSR"/>
    <property type="match status" value="1"/>
</dbReference>
<evidence type="ECO:0000256" key="1">
    <source>
        <dbReference type="ARBA" id="ARBA00009437"/>
    </source>
</evidence>
<dbReference type="Proteomes" id="UP001162800">
    <property type="component" value="Chromosome"/>
</dbReference>
<accession>A0ABY6G8I9</accession>
<dbReference type="Pfam" id="PF03466">
    <property type="entry name" value="LysR_substrate"/>
    <property type="match status" value="1"/>
</dbReference>
<dbReference type="RefSeq" id="WP_231044529.1">
    <property type="nucleotide sequence ID" value="NZ_CP106881.1"/>
</dbReference>
<reference evidence="6" key="1">
    <citation type="submission" date="2022-09" db="EMBL/GenBank/DDBJ databases">
        <title>The complete genome of Acidovorax sp. 5MLIR.</title>
        <authorList>
            <person name="Liu L."/>
            <person name="Yue J."/>
            <person name="Yang F."/>
            <person name="Yuan J."/>
            <person name="Li L."/>
        </authorList>
    </citation>
    <scope>NUCLEOTIDE SEQUENCE</scope>
    <source>
        <strain evidence="6">5MLIR</strain>
    </source>
</reference>
<evidence type="ECO:0000259" key="5">
    <source>
        <dbReference type="PROSITE" id="PS50931"/>
    </source>
</evidence>
<keyword evidence="4" id="KW-0804">Transcription</keyword>
<dbReference type="InterPro" id="IPR036388">
    <property type="entry name" value="WH-like_DNA-bd_sf"/>
</dbReference>
<dbReference type="InterPro" id="IPR005119">
    <property type="entry name" value="LysR_subst-bd"/>
</dbReference>
<name>A0ABY6G8I9_9BURK</name>
<dbReference type="Pfam" id="PF00126">
    <property type="entry name" value="HTH_1"/>
    <property type="match status" value="1"/>
</dbReference>